<dbReference type="RefSeq" id="WP_379560496.1">
    <property type="nucleotide sequence ID" value="NZ_JBHUMX010000006.1"/>
</dbReference>
<evidence type="ECO:0000313" key="3">
    <source>
        <dbReference type="Proteomes" id="UP001597451"/>
    </source>
</evidence>
<dbReference type="InterPro" id="IPR011528">
    <property type="entry name" value="NERD"/>
</dbReference>
<dbReference type="EMBL" id="JBHUMX010000006">
    <property type="protein sequence ID" value="MFD2627837.1"/>
    <property type="molecule type" value="Genomic_DNA"/>
</dbReference>
<evidence type="ECO:0000313" key="2">
    <source>
        <dbReference type="EMBL" id="MFD2627837.1"/>
    </source>
</evidence>
<dbReference type="Proteomes" id="UP001597451">
    <property type="component" value="Unassembled WGS sequence"/>
</dbReference>
<name>A0ABW5PWX3_9BACI</name>
<dbReference type="Pfam" id="PF08378">
    <property type="entry name" value="NERD"/>
    <property type="match status" value="1"/>
</dbReference>
<dbReference type="PROSITE" id="PS50965">
    <property type="entry name" value="NERD"/>
    <property type="match status" value="1"/>
</dbReference>
<evidence type="ECO:0000259" key="1">
    <source>
        <dbReference type="PROSITE" id="PS50965"/>
    </source>
</evidence>
<protein>
    <submittedName>
        <fullName evidence="2">Nuclease-related domain-containing protein</fullName>
    </submittedName>
</protein>
<organism evidence="2 3">
    <name type="scientific">Oceanobacillus kapialis</name>
    <dbReference type="NCBI Taxonomy" id="481353"/>
    <lineage>
        <taxon>Bacteria</taxon>
        <taxon>Bacillati</taxon>
        <taxon>Bacillota</taxon>
        <taxon>Bacilli</taxon>
        <taxon>Bacillales</taxon>
        <taxon>Bacillaceae</taxon>
        <taxon>Oceanobacillus</taxon>
    </lineage>
</organism>
<sequence length="326" mass="38140">MIAGKKENEMIIKTRNKNELNQYEALLSRIRPDHPKYRELENEYARRKKGYFGEKQVDYYLEELAAEMTVLQDLSLSVDGKNMQLDNLLISRHAAYIVEVKNYSGTILFDTEIQQFTRDDGNHEVGFRHPIEQAELQKHRLQAWLQDMNLPLIPIHYFIAISEPSTIIKVEGNKAEIAKVVAHAAHIPNKIKKLESQSSNQQPIKHQKLGHYLLQANRIRAYNLMRNYEIKLEDILPGVRCPGCGWLGMERIYGAWFCHKCKMKSKGAHKRALLDYFLMISNTINVTECKRFLGLKSRITANRIFKSMNLIYIKPKRRWTISKRKQ</sequence>
<feature type="domain" description="NERD" evidence="1">
    <location>
        <begin position="49"/>
        <end position="164"/>
    </location>
</feature>
<comment type="caution">
    <text evidence="2">The sequence shown here is derived from an EMBL/GenBank/DDBJ whole genome shotgun (WGS) entry which is preliminary data.</text>
</comment>
<reference evidence="3" key="1">
    <citation type="journal article" date="2019" name="Int. J. Syst. Evol. Microbiol.">
        <title>The Global Catalogue of Microorganisms (GCM) 10K type strain sequencing project: providing services to taxonomists for standard genome sequencing and annotation.</title>
        <authorList>
            <consortium name="The Broad Institute Genomics Platform"/>
            <consortium name="The Broad Institute Genome Sequencing Center for Infectious Disease"/>
            <person name="Wu L."/>
            <person name="Ma J."/>
        </authorList>
    </citation>
    <scope>NUCLEOTIDE SEQUENCE [LARGE SCALE GENOMIC DNA]</scope>
    <source>
        <strain evidence="3">TISTR 1858</strain>
    </source>
</reference>
<accession>A0ABW5PWX3</accession>
<proteinExistence type="predicted"/>
<keyword evidence="3" id="KW-1185">Reference proteome</keyword>
<gene>
    <name evidence="2" type="ORF">ACFSUN_03385</name>
</gene>